<dbReference type="EMBL" id="JAOPJZ010000017">
    <property type="protein sequence ID" value="MCU4753458.1"/>
    <property type="molecule type" value="Genomic_DNA"/>
</dbReference>
<name>A0AAP2ZAP5_9EURY</name>
<dbReference type="AlphaFoldDB" id="A0AAP2ZAP5"/>
<proteinExistence type="predicted"/>
<reference evidence="2 3" key="1">
    <citation type="submission" date="2022-09" db="EMBL/GenBank/DDBJ databases">
        <title>Enrichment on poylsaccharides allowed isolation of novel metabolic and taxonomic groups of Haloarchaea.</title>
        <authorList>
            <person name="Sorokin D.Y."/>
            <person name="Elcheninov A.G."/>
            <person name="Khizhniak T.V."/>
            <person name="Kolganova T.V."/>
            <person name="Kublanov I.V."/>
        </authorList>
    </citation>
    <scope>NUCLEOTIDE SEQUENCE [LARGE SCALE GENOMIC DNA]</scope>
    <source>
        <strain evidence="2 3">AArc-curdl1</strain>
    </source>
</reference>
<evidence type="ECO:0000256" key="1">
    <source>
        <dbReference type="SAM" id="MobiDB-lite"/>
    </source>
</evidence>
<organism evidence="2 3">
    <name type="scientific">Natronosalvus hydrolyticus</name>
    <dbReference type="NCBI Taxonomy" id="2979988"/>
    <lineage>
        <taxon>Archaea</taxon>
        <taxon>Methanobacteriati</taxon>
        <taxon>Methanobacteriota</taxon>
        <taxon>Stenosarchaea group</taxon>
        <taxon>Halobacteria</taxon>
        <taxon>Halobacteriales</taxon>
        <taxon>Natrialbaceae</taxon>
        <taxon>Natronosalvus</taxon>
    </lineage>
</organism>
<gene>
    <name evidence="2" type="ORF">OB919_15950</name>
</gene>
<feature type="region of interest" description="Disordered" evidence="1">
    <location>
        <begin position="65"/>
        <end position="86"/>
    </location>
</feature>
<comment type="caution">
    <text evidence="2">The sequence shown here is derived from an EMBL/GenBank/DDBJ whole genome shotgun (WGS) entry which is preliminary data.</text>
</comment>
<sequence length="86" mass="10751">MNSHLPEERFPKELGDKILFEAEIETRDHLFHLLEYQGLISREQVEELQDVSYRFRRKKQQNTRYLEHRKDQLQEDRQRWTEHLQS</sequence>
<dbReference type="Proteomes" id="UP001321047">
    <property type="component" value="Unassembled WGS sequence"/>
</dbReference>
<protein>
    <submittedName>
        <fullName evidence="2">Uncharacterized protein</fullName>
    </submittedName>
</protein>
<evidence type="ECO:0000313" key="3">
    <source>
        <dbReference type="Proteomes" id="UP001321047"/>
    </source>
</evidence>
<evidence type="ECO:0000313" key="2">
    <source>
        <dbReference type="EMBL" id="MCU4753458.1"/>
    </source>
</evidence>
<accession>A0AAP2ZAP5</accession>
<keyword evidence="3" id="KW-1185">Reference proteome</keyword>